<comment type="caution">
    <text evidence="3">The sequence shown here is derived from an EMBL/GenBank/DDBJ whole genome shotgun (WGS) entry which is preliminary data.</text>
</comment>
<evidence type="ECO:0000313" key="4">
    <source>
        <dbReference type="Proteomes" id="UP000606490"/>
    </source>
</evidence>
<dbReference type="RefSeq" id="WP_202828570.1">
    <property type="nucleotide sequence ID" value="NZ_JAEUXJ010000020.1"/>
</dbReference>
<evidence type="ECO:0000259" key="1">
    <source>
        <dbReference type="Pfam" id="PF04471"/>
    </source>
</evidence>
<reference evidence="3 4" key="1">
    <citation type="submission" date="2021-01" db="EMBL/GenBank/DDBJ databases">
        <title>Belnapia mucosa sp. nov. and Belnapia arida sp. nov., isolated from the Tabernas Desert (Almeria, Spain).</title>
        <authorList>
            <person name="Molina-Menor E."/>
            <person name="Vidal-Verdu A."/>
            <person name="Calonge A."/>
            <person name="Satari L."/>
            <person name="Pereto Magraner J."/>
            <person name="Porcar Miralles M."/>
        </authorList>
    </citation>
    <scope>NUCLEOTIDE SEQUENCE [LARGE SCALE GENOMIC DNA]</scope>
    <source>
        <strain evidence="3 4">T6</strain>
    </source>
</reference>
<feature type="domain" description="Restriction endonuclease type IV Mrr" evidence="1">
    <location>
        <begin position="59"/>
        <end position="166"/>
    </location>
</feature>
<name>A0ABS1VEK9_9PROT</name>
<keyword evidence="3" id="KW-0540">Nuclease</keyword>
<evidence type="ECO:0000313" key="3">
    <source>
        <dbReference type="EMBL" id="MBL6458828.1"/>
    </source>
</evidence>
<organism evidence="3 4">
    <name type="scientific">Belnapia mucosa</name>
    <dbReference type="NCBI Taxonomy" id="2804532"/>
    <lineage>
        <taxon>Bacteria</taxon>
        <taxon>Pseudomonadati</taxon>
        <taxon>Pseudomonadota</taxon>
        <taxon>Alphaproteobacteria</taxon>
        <taxon>Acetobacterales</taxon>
        <taxon>Roseomonadaceae</taxon>
        <taxon>Belnapia</taxon>
    </lineage>
</organism>
<dbReference type="InterPro" id="IPR029471">
    <property type="entry name" value="HNH_5"/>
</dbReference>
<protein>
    <submittedName>
        <fullName evidence="3">Restriction endonuclease</fullName>
    </submittedName>
</protein>
<accession>A0ABS1VEK9</accession>
<sequence>MSRMQSSKTCIVCGVTDVSVQREHILPRLFGGTNDPSNIAFVCANCNAAMADFPLERHFVQYLTSLLEKSPLFKNVKAEARVPGTSFRADIIAERVDTGEKLIIECKRWSVMNEIRLKDALAQLQDYLAASGVKQGVIAFPGYVDQHTASQLSHKRIDLWDLQKIAAQFRAQIAQVEDKYFKAIFQNSETRRSIEDDLIQQLGDCPVGTPGWLQYQKLVGRILSYLFCPPLNAPLYEHSDFSSINRRDFIFPNYASEGFWCFLQRRYSADYIVVDAKNAKGKIQKSHILQVANYLKEHGVGRFGMVLCRQGPDRGAIATLREQWVLHGKLIIVLTHRDIEDMLLAKAASGDPSSVIGAHIQRFRLSM</sequence>
<dbReference type="Gene3D" id="1.10.30.50">
    <property type="match status" value="1"/>
</dbReference>
<keyword evidence="3" id="KW-0378">Hydrolase</keyword>
<dbReference type="Pfam" id="PF14279">
    <property type="entry name" value="HNH_5"/>
    <property type="match status" value="1"/>
</dbReference>
<dbReference type="GO" id="GO:0004519">
    <property type="term" value="F:endonuclease activity"/>
    <property type="evidence" value="ECO:0007669"/>
    <property type="project" value="UniProtKB-KW"/>
</dbReference>
<proteinExistence type="predicted"/>
<evidence type="ECO:0000259" key="2">
    <source>
        <dbReference type="Pfam" id="PF14279"/>
    </source>
</evidence>
<keyword evidence="4" id="KW-1185">Reference proteome</keyword>
<dbReference type="Pfam" id="PF04471">
    <property type="entry name" value="Mrr_cat"/>
    <property type="match status" value="1"/>
</dbReference>
<dbReference type="CDD" id="cd00085">
    <property type="entry name" value="HNHc"/>
    <property type="match status" value="1"/>
</dbReference>
<keyword evidence="3" id="KW-0255">Endonuclease</keyword>
<dbReference type="EMBL" id="JAEUXJ010000020">
    <property type="protein sequence ID" value="MBL6458828.1"/>
    <property type="molecule type" value="Genomic_DNA"/>
</dbReference>
<feature type="domain" description="HNH endonuclease 5" evidence="2">
    <location>
        <begin position="10"/>
        <end position="52"/>
    </location>
</feature>
<gene>
    <name evidence="3" type="ORF">JMJ55_26200</name>
</gene>
<dbReference type="InterPro" id="IPR007560">
    <property type="entry name" value="Restrct_endonuc_IV_Mrr"/>
</dbReference>
<dbReference type="Proteomes" id="UP000606490">
    <property type="component" value="Unassembled WGS sequence"/>
</dbReference>
<dbReference type="InterPro" id="IPR003615">
    <property type="entry name" value="HNH_nuc"/>
</dbReference>